<feature type="compositionally biased region" description="Low complexity" evidence="1">
    <location>
        <begin position="78"/>
        <end position="88"/>
    </location>
</feature>
<organism evidence="2 3">
    <name type="scientific">Drosophila gunungcola</name>
    <name type="common">fruit fly</name>
    <dbReference type="NCBI Taxonomy" id="103775"/>
    <lineage>
        <taxon>Eukaryota</taxon>
        <taxon>Metazoa</taxon>
        <taxon>Ecdysozoa</taxon>
        <taxon>Arthropoda</taxon>
        <taxon>Hexapoda</taxon>
        <taxon>Insecta</taxon>
        <taxon>Pterygota</taxon>
        <taxon>Neoptera</taxon>
        <taxon>Endopterygota</taxon>
        <taxon>Diptera</taxon>
        <taxon>Brachycera</taxon>
        <taxon>Muscomorpha</taxon>
        <taxon>Ephydroidea</taxon>
        <taxon>Drosophilidae</taxon>
        <taxon>Drosophila</taxon>
        <taxon>Sophophora</taxon>
    </lineage>
</organism>
<protein>
    <submittedName>
        <fullName evidence="2">Uncharacterized protein</fullName>
    </submittedName>
</protein>
<keyword evidence="3" id="KW-1185">Reference proteome</keyword>
<proteinExistence type="predicted"/>
<evidence type="ECO:0000256" key="1">
    <source>
        <dbReference type="SAM" id="MobiDB-lite"/>
    </source>
</evidence>
<dbReference type="AlphaFoldDB" id="A0A9P9YP48"/>
<name>A0A9P9YP48_9MUSC</name>
<feature type="compositionally biased region" description="Gly residues" evidence="1">
    <location>
        <begin position="66"/>
        <end position="77"/>
    </location>
</feature>
<dbReference type="Proteomes" id="UP001059596">
    <property type="component" value="Unassembled WGS sequence"/>
</dbReference>
<accession>A0A9P9YP48</accession>
<comment type="caution">
    <text evidence="2">The sequence shown here is derived from an EMBL/GenBank/DDBJ whole genome shotgun (WGS) entry which is preliminary data.</text>
</comment>
<feature type="non-terminal residue" evidence="2">
    <location>
        <position position="1"/>
    </location>
</feature>
<feature type="region of interest" description="Disordered" evidence="1">
    <location>
        <begin position="1"/>
        <end position="88"/>
    </location>
</feature>
<evidence type="ECO:0000313" key="3">
    <source>
        <dbReference type="Proteomes" id="UP001059596"/>
    </source>
</evidence>
<evidence type="ECO:0000313" key="2">
    <source>
        <dbReference type="EMBL" id="KAI8040511.1"/>
    </source>
</evidence>
<dbReference type="EMBL" id="JAMKOV010000004">
    <property type="protein sequence ID" value="KAI8040511.1"/>
    <property type="molecule type" value="Genomic_DNA"/>
</dbReference>
<reference evidence="2" key="1">
    <citation type="journal article" date="2023" name="Genome Biol. Evol.">
        <title>Long-read-based Genome Assembly of Drosophila gunungcola Reveals Fewer Chemosensory Genes in Flower-breeding Species.</title>
        <authorList>
            <person name="Negi A."/>
            <person name="Liao B.Y."/>
            <person name="Yeh S.D."/>
        </authorList>
    </citation>
    <scope>NUCLEOTIDE SEQUENCE</scope>
    <source>
        <strain evidence="2">Sukarami</strain>
    </source>
</reference>
<gene>
    <name evidence="2" type="ORF">M5D96_006454</name>
</gene>
<sequence>PVDRWPHQVKKRLKTQYSTDEWGRPNDGMDMVDRPWLLTMTKGRQENNEANTDGRIGMSWKEALGREGGGGGAGAGWPGAAQAAMAAH</sequence>